<protein>
    <submittedName>
        <fullName evidence="2">Uncharacterized protein</fullName>
    </submittedName>
</protein>
<keyword evidence="3" id="KW-1185">Reference proteome</keyword>
<dbReference type="Proteomes" id="UP001480595">
    <property type="component" value="Unassembled WGS sequence"/>
</dbReference>
<gene>
    <name evidence="2" type="ORF">PG994_004389</name>
</gene>
<feature type="compositionally biased region" description="Polar residues" evidence="1">
    <location>
        <begin position="1"/>
        <end position="23"/>
    </location>
</feature>
<evidence type="ECO:0000256" key="1">
    <source>
        <dbReference type="SAM" id="MobiDB-lite"/>
    </source>
</evidence>
<accession>A0ABR1VTJ0</accession>
<name>A0ABR1VTJ0_9PEZI</name>
<dbReference type="RefSeq" id="XP_066717965.1">
    <property type="nucleotide sequence ID" value="XM_066855798.1"/>
</dbReference>
<sequence length="71" mass="8099">MTRQELGTKAQKTYHQVNQSGRTVQEDQYHCASSSALTESSQTGELNTRTNRTNWRNLGQKQMLENLTNPT</sequence>
<proteinExistence type="predicted"/>
<reference evidence="2 3" key="1">
    <citation type="submission" date="2023-01" db="EMBL/GenBank/DDBJ databases">
        <title>Analysis of 21 Apiospora genomes using comparative genomics revels a genus with tremendous synthesis potential of carbohydrate active enzymes and secondary metabolites.</title>
        <authorList>
            <person name="Sorensen T."/>
        </authorList>
    </citation>
    <scope>NUCLEOTIDE SEQUENCE [LARGE SCALE GENOMIC DNA]</scope>
    <source>
        <strain evidence="2 3">CBS 135458</strain>
    </source>
</reference>
<comment type="caution">
    <text evidence="2">The sequence shown here is derived from an EMBL/GenBank/DDBJ whole genome shotgun (WGS) entry which is preliminary data.</text>
</comment>
<organism evidence="2 3">
    <name type="scientific">Apiospora phragmitis</name>
    <dbReference type="NCBI Taxonomy" id="2905665"/>
    <lineage>
        <taxon>Eukaryota</taxon>
        <taxon>Fungi</taxon>
        <taxon>Dikarya</taxon>
        <taxon>Ascomycota</taxon>
        <taxon>Pezizomycotina</taxon>
        <taxon>Sordariomycetes</taxon>
        <taxon>Xylariomycetidae</taxon>
        <taxon>Amphisphaeriales</taxon>
        <taxon>Apiosporaceae</taxon>
        <taxon>Apiospora</taxon>
    </lineage>
</organism>
<evidence type="ECO:0000313" key="3">
    <source>
        <dbReference type="Proteomes" id="UP001480595"/>
    </source>
</evidence>
<dbReference type="GeneID" id="92088861"/>
<feature type="region of interest" description="Disordered" evidence="1">
    <location>
        <begin position="1"/>
        <end position="25"/>
    </location>
</feature>
<dbReference type="EMBL" id="JAQQWL010000005">
    <property type="protein sequence ID" value="KAK8073490.1"/>
    <property type="molecule type" value="Genomic_DNA"/>
</dbReference>
<evidence type="ECO:0000313" key="2">
    <source>
        <dbReference type="EMBL" id="KAK8073490.1"/>
    </source>
</evidence>